<feature type="region of interest" description="Disordered" evidence="1">
    <location>
        <begin position="177"/>
        <end position="205"/>
    </location>
</feature>
<dbReference type="Proteomes" id="UP000651452">
    <property type="component" value="Unassembled WGS sequence"/>
</dbReference>
<accession>A0A8H7MH06</accession>
<name>A0A8H7MH06_9PLEO</name>
<dbReference type="AlphaFoldDB" id="A0A8H7MH06"/>
<keyword evidence="3" id="KW-1185">Reference proteome</keyword>
<feature type="compositionally biased region" description="Polar residues" evidence="1">
    <location>
        <begin position="185"/>
        <end position="203"/>
    </location>
</feature>
<gene>
    <name evidence="2" type="ORF">EKO04_007670</name>
</gene>
<dbReference type="Gene3D" id="1.10.720.30">
    <property type="entry name" value="SAP domain"/>
    <property type="match status" value="1"/>
</dbReference>
<evidence type="ECO:0000313" key="2">
    <source>
        <dbReference type="EMBL" id="KAF9694420.1"/>
    </source>
</evidence>
<proteinExistence type="predicted"/>
<evidence type="ECO:0000256" key="1">
    <source>
        <dbReference type="SAM" id="MobiDB-lite"/>
    </source>
</evidence>
<dbReference type="EMBL" id="RZGK01000013">
    <property type="protein sequence ID" value="KAF9694420.1"/>
    <property type="molecule type" value="Genomic_DNA"/>
</dbReference>
<dbReference type="OrthoDB" id="3786737at2759"/>
<dbReference type="InterPro" id="IPR036361">
    <property type="entry name" value="SAP_dom_sf"/>
</dbReference>
<evidence type="ECO:0000313" key="3">
    <source>
        <dbReference type="Proteomes" id="UP000651452"/>
    </source>
</evidence>
<reference evidence="2" key="2">
    <citation type="submission" date="2020-09" db="EMBL/GenBank/DDBJ databases">
        <title>Reference genome assembly for Australian Ascochyta lentis isolate Al4.</title>
        <authorList>
            <person name="Lee R.C."/>
            <person name="Farfan-Caceres L.M."/>
            <person name="Debler J.W."/>
            <person name="Williams A.H."/>
            <person name="Henares B.M."/>
        </authorList>
    </citation>
    <scope>NUCLEOTIDE SEQUENCE</scope>
    <source>
        <strain evidence="2">Al4</strain>
    </source>
</reference>
<reference evidence="2" key="1">
    <citation type="submission" date="2018-12" db="EMBL/GenBank/DDBJ databases">
        <authorList>
            <person name="Syme R.A."/>
            <person name="Farfan-Caceres L."/>
            <person name="Lichtenzveig J."/>
        </authorList>
    </citation>
    <scope>NUCLEOTIDE SEQUENCE</scope>
    <source>
        <strain evidence="2">Al4</strain>
    </source>
</reference>
<protein>
    <submittedName>
        <fullName evidence="2">Uncharacterized protein</fullName>
    </submittedName>
</protein>
<sequence length="279" mass="31986">MAPLRPTQNVRLDASNQHHTLNEHFTNTTRVPACDHCIYFRGFVYRALHKPTDLEKLLTVRHNNLTRGPRSLHSIAIEEELIEARDHAKYLAWWRSRHPITAAAAIHEAEKAARNLGLYATESDTLTSWIEGSTKEELLSWLERNGNEEDDMETLRHEGIFDLREYVTTRRSGMKAQKARAKKCTATTSTAEPSPLTKSSTTIKKPDSRTDIITQRVQAHASVKPPQAALRQREELTRRYDSMKTPLLKDELRQRGIRPVPSRKANVITLLVEDDKKRV</sequence>
<comment type="caution">
    <text evidence="2">The sequence shown here is derived from an EMBL/GenBank/DDBJ whole genome shotgun (WGS) entry which is preliminary data.</text>
</comment>
<organism evidence="2 3">
    <name type="scientific">Ascochyta lentis</name>
    <dbReference type="NCBI Taxonomy" id="205686"/>
    <lineage>
        <taxon>Eukaryota</taxon>
        <taxon>Fungi</taxon>
        <taxon>Dikarya</taxon>
        <taxon>Ascomycota</taxon>
        <taxon>Pezizomycotina</taxon>
        <taxon>Dothideomycetes</taxon>
        <taxon>Pleosporomycetidae</taxon>
        <taxon>Pleosporales</taxon>
        <taxon>Pleosporineae</taxon>
        <taxon>Didymellaceae</taxon>
        <taxon>Ascochyta</taxon>
    </lineage>
</organism>